<evidence type="ECO:0000313" key="4">
    <source>
        <dbReference type="EMBL" id="ABZ70093.1"/>
    </source>
</evidence>
<dbReference type="Gene3D" id="3.40.50.1820">
    <property type="entry name" value="alpha/beta hydrolase"/>
    <property type="match status" value="1"/>
</dbReference>
<dbReference type="InterPro" id="IPR002168">
    <property type="entry name" value="Lipase_GDXG_HIS_AS"/>
</dbReference>
<name>B0SW96_CAUSK</name>
<keyword evidence="2 4" id="KW-0378">Hydrolase</keyword>
<dbReference type="PROSITE" id="PS51318">
    <property type="entry name" value="TAT"/>
    <property type="match status" value="1"/>
</dbReference>
<dbReference type="SUPFAM" id="SSF53474">
    <property type="entry name" value="alpha/beta-Hydrolases"/>
    <property type="match status" value="1"/>
</dbReference>
<organism evidence="4">
    <name type="scientific">Caulobacter sp. (strain K31)</name>
    <dbReference type="NCBI Taxonomy" id="366602"/>
    <lineage>
        <taxon>Bacteria</taxon>
        <taxon>Pseudomonadati</taxon>
        <taxon>Pseudomonadota</taxon>
        <taxon>Alphaproteobacteria</taxon>
        <taxon>Caulobacterales</taxon>
        <taxon>Caulobacteraceae</taxon>
        <taxon>Caulobacter</taxon>
    </lineage>
</organism>
<dbReference type="MEROPS" id="S09.A85"/>
<dbReference type="EMBL" id="CP000927">
    <property type="protein sequence ID" value="ABZ70093.1"/>
    <property type="molecule type" value="Genomic_DNA"/>
</dbReference>
<dbReference type="KEGG" id="cak:Caul_0963"/>
<dbReference type="InterPro" id="IPR029058">
    <property type="entry name" value="AB_hydrolase_fold"/>
</dbReference>
<evidence type="ECO:0000256" key="2">
    <source>
        <dbReference type="ARBA" id="ARBA00022801"/>
    </source>
</evidence>
<dbReference type="PANTHER" id="PTHR48081:SF8">
    <property type="entry name" value="ALPHA_BETA HYDROLASE FOLD-3 DOMAIN-CONTAINING PROTEIN-RELATED"/>
    <property type="match status" value="1"/>
</dbReference>
<dbReference type="Pfam" id="PF07859">
    <property type="entry name" value="Abhydrolase_3"/>
    <property type="match status" value="1"/>
</dbReference>
<accession>B0SW96</accession>
<feature type="domain" description="Alpha/beta hydrolase fold-3" evidence="3">
    <location>
        <begin position="112"/>
        <end position="320"/>
    </location>
</feature>
<evidence type="ECO:0000256" key="1">
    <source>
        <dbReference type="ARBA" id="ARBA00010515"/>
    </source>
</evidence>
<dbReference type="InterPro" id="IPR013094">
    <property type="entry name" value="AB_hydrolase_3"/>
</dbReference>
<dbReference type="GO" id="GO:0016787">
    <property type="term" value="F:hydrolase activity"/>
    <property type="evidence" value="ECO:0007669"/>
    <property type="project" value="UniProtKB-KW"/>
</dbReference>
<reference evidence="4" key="1">
    <citation type="submission" date="2008-01" db="EMBL/GenBank/DDBJ databases">
        <title>Complete sequence of chromosome of Caulobacter sp. K31.</title>
        <authorList>
            <consortium name="US DOE Joint Genome Institute"/>
            <person name="Copeland A."/>
            <person name="Lucas S."/>
            <person name="Lapidus A."/>
            <person name="Barry K."/>
            <person name="Glavina del Rio T."/>
            <person name="Dalin E."/>
            <person name="Tice H."/>
            <person name="Pitluck S."/>
            <person name="Bruce D."/>
            <person name="Goodwin L."/>
            <person name="Thompson L.S."/>
            <person name="Brettin T."/>
            <person name="Detter J.C."/>
            <person name="Han C."/>
            <person name="Schmutz J."/>
            <person name="Larimer F."/>
            <person name="Land M."/>
            <person name="Hauser L."/>
            <person name="Kyrpides N."/>
            <person name="Kim E."/>
            <person name="Stephens C."/>
            <person name="Richardson P."/>
        </authorList>
    </citation>
    <scope>NUCLEOTIDE SEQUENCE [LARGE SCALE GENOMIC DNA]</scope>
    <source>
        <strain evidence="4">K31</strain>
    </source>
</reference>
<dbReference type="PANTHER" id="PTHR48081">
    <property type="entry name" value="AB HYDROLASE SUPERFAMILY PROTEIN C4A8.06C"/>
    <property type="match status" value="1"/>
</dbReference>
<protein>
    <submittedName>
        <fullName evidence="4">Alpha/beta hydrolase fold-3 domain protein</fullName>
    </submittedName>
</protein>
<proteinExistence type="inferred from homology"/>
<dbReference type="PROSITE" id="PS01173">
    <property type="entry name" value="LIPASE_GDXG_HIS"/>
    <property type="match status" value="1"/>
</dbReference>
<dbReference type="eggNOG" id="COG0657">
    <property type="taxonomic scope" value="Bacteria"/>
</dbReference>
<gene>
    <name evidence="4" type="ordered locus">Caul_0963</name>
</gene>
<evidence type="ECO:0000259" key="3">
    <source>
        <dbReference type="Pfam" id="PF07859"/>
    </source>
</evidence>
<dbReference type="STRING" id="366602.Caul_0963"/>
<dbReference type="InterPro" id="IPR006311">
    <property type="entry name" value="TAT_signal"/>
</dbReference>
<comment type="similarity">
    <text evidence="1">Belongs to the 'GDXG' lipolytic enzyme family.</text>
</comment>
<dbReference type="HOGENOM" id="CLU_012494_6_1_5"/>
<dbReference type="OrthoDB" id="9806180at2"/>
<dbReference type="InterPro" id="IPR050300">
    <property type="entry name" value="GDXG_lipolytic_enzyme"/>
</dbReference>
<dbReference type="AlphaFoldDB" id="B0SW96"/>
<sequence length="350" mass="37165" precursor="true">MGHPLTRRGFAGATLAMTALAAGGSVRAQQLADDLNVVDPQLRGPLARPEQIKIPSMTEQDVVAFRRKAPPPGPPFLTAPPVTTRQIRGPLGADTLRVFLINAPGKAGRPAILHIHGGGYILGSPTTEIPNLQRIAAAQDCVIVSVDYRLAPETRFPGALEDNYAALEWLHENAEALGVDRRRVIVMGESAGGGHAAALAIAARDRGQFKLAGQVLVYPMLDDRTGSVHQPPPDQGRYVWTPEQNRLGWGALLGVPAGSPNPPQGSVPARVEDLSGLPPTFIAVGGLDLFLQEDIDYARRLLDSGVPTELLVVPGAYHAFPFIVPGAQVSRRFLASIDAAITRLLAPPTP</sequence>